<protein>
    <recommendedName>
        <fullName evidence="1">Ubiquinone biosynthesis accessory factor UbiJ</fullName>
    </recommendedName>
</protein>
<sequence length="205" mass="22866">MQILILLQQALFSIAEPALNKALRHDHSAAAKLASLENKSLSVELTDIKLSVNIGVFNGAVRISSETSQRHCFVKTELSQLKKLSDASQITYLIKQDLLELEGELSIAQRFSSLFIENDIDWQEWASNYLGDGLTHRLFSSGKQAVATIKRKQVDLDYTVHTALTEELKVVPTSIELRHFSDQVDSVSARTEKLLASIKSVKDTL</sequence>
<comment type="function">
    <text evidence="1">Required for ubiquinone (coenzyme Q) biosynthesis. Binds hydrophobic ubiquinone biosynthetic intermediates via its SCP2 domain and is essential for the stability of the Ubi complex. May constitute a docking platform where Ubi enzymes assemble and access their SCP2-bound polyprenyl substrates.</text>
</comment>
<dbReference type="Pfam" id="PF02036">
    <property type="entry name" value="SCP2"/>
    <property type="match status" value="1"/>
</dbReference>
<keyword evidence="4" id="KW-1185">Reference proteome</keyword>
<dbReference type="EMBL" id="WOCD01000005">
    <property type="protein sequence ID" value="MUH73585.1"/>
    <property type="molecule type" value="Genomic_DNA"/>
</dbReference>
<reference evidence="3 4" key="1">
    <citation type="submission" date="2019-11" db="EMBL/GenBank/DDBJ databases">
        <title>P. haliotis isolates from Z. marina roots.</title>
        <authorList>
            <person name="Cohen M."/>
            <person name="Jospin G."/>
            <person name="Eisen J.A."/>
            <person name="Coil D.A."/>
        </authorList>
    </citation>
    <scope>NUCLEOTIDE SEQUENCE [LARGE SCALE GENOMIC DNA]</scope>
    <source>
        <strain evidence="3 4">UCD-MCMsp1aY</strain>
    </source>
</reference>
<dbReference type="InterPro" id="IPR003033">
    <property type="entry name" value="SCP2_sterol-bd_dom"/>
</dbReference>
<dbReference type="PANTHER" id="PTHR38693">
    <property type="entry name" value="UBIQUINONE BIOSYNTHESIS PROTEIN UBIJ"/>
    <property type="match status" value="1"/>
</dbReference>
<evidence type="ECO:0000313" key="4">
    <source>
        <dbReference type="Proteomes" id="UP000439994"/>
    </source>
</evidence>
<dbReference type="Proteomes" id="UP000439994">
    <property type="component" value="Unassembled WGS sequence"/>
</dbReference>
<evidence type="ECO:0000259" key="2">
    <source>
        <dbReference type="Pfam" id="PF02036"/>
    </source>
</evidence>
<comment type="subcellular location">
    <subcellularLocation>
        <location evidence="1">Cytoplasm</location>
    </subcellularLocation>
</comment>
<dbReference type="HAMAP" id="MF_02215">
    <property type="entry name" value="UbiJ"/>
    <property type="match status" value="1"/>
</dbReference>
<dbReference type="GO" id="GO:0005737">
    <property type="term" value="C:cytoplasm"/>
    <property type="evidence" value="ECO:0007669"/>
    <property type="project" value="UniProtKB-SubCell"/>
</dbReference>
<keyword evidence="1" id="KW-0963">Cytoplasm</keyword>
<comment type="similarity">
    <text evidence="1">Belongs to the UbiJ family.</text>
</comment>
<accession>A0A6N8FAE3</accession>
<evidence type="ECO:0000256" key="1">
    <source>
        <dbReference type="HAMAP-Rule" id="MF_02215"/>
    </source>
</evidence>
<keyword evidence="1" id="KW-0831">Ubiquinone biosynthesis</keyword>
<proteinExistence type="inferred from homology"/>
<gene>
    <name evidence="1" type="primary">ubiJ</name>
    <name evidence="3" type="ORF">GNP35_14475</name>
</gene>
<dbReference type="UniPathway" id="UPA00232"/>
<dbReference type="GO" id="GO:0006744">
    <property type="term" value="P:ubiquinone biosynthetic process"/>
    <property type="evidence" value="ECO:0007669"/>
    <property type="project" value="UniProtKB-UniRule"/>
</dbReference>
<organism evidence="3 4">
    <name type="scientific">Psychrosphaera haliotis</name>
    <dbReference type="NCBI Taxonomy" id="555083"/>
    <lineage>
        <taxon>Bacteria</taxon>
        <taxon>Pseudomonadati</taxon>
        <taxon>Pseudomonadota</taxon>
        <taxon>Gammaproteobacteria</taxon>
        <taxon>Alteromonadales</taxon>
        <taxon>Pseudoalteromonadaceae</taxon>
        <taxon>Psychrosphaera</taxon>
    </lineage>
</organism>
<dbReference type="InterPro" id="IPR038989">
    <property type="entry name" value="UbiJ"/>
</dbReference>
<feature type="domain" description="SCP2" evidence="2">
    <location>
        <begin position="19"/>
        <end position="115"/>
    </location>
</feature>
<name>A0A6N8FAE3_9GAMM</name>
<dbReference type="AlphaFoldDB" id="A0A6N8FAE3"/>
<comment type="caution">
    <text evidence="3">The sequence shown here is derived from an EMBL/GenBank/DDBJ whole genome shotgun (WGS) entry which is preliminary data.</text>
</comment>
<comment type="pathway">
    <text evidence="1">Cofactor biosynthesis; ubiquinone biosynthesis.</text>
</comment>
<dbReference type="PANTHER" id="PTHR38693:SF1">
    <property type="entry name" value="UBIQUINONE BIOSYNTHESIS ACCESSORY FACTOR UBIJ"/>
    <property type="match status" value="1"/>
</dbReference>
<evidence type="ECO:0000313" key="3">
    <source>
        <dbReference type="EMBL" id="MUH73585.1"/>
    </source>
</evidence>